<sequence length="117" mass="11901">MRTSSSTHQSMASQGCSRAITCLLCLGVKEELEEQYDVKSQMIFQAGEGREKKGVQGQPGVGGAGADSEGEELKGGRGGPFGPDAPGPVGDGKKNGGISGSGVEQEQTELVAEGTES</sequence>
<dbReference type="EMBL" id="JAATJU010000715">
    <property type="protein sequence ID" value="KAH0520513.1"/>
    <property type="molecule type" value="Genomic_DNA"/>
</dbReference>
<organism evidence="5 6">
    <name type="scientific">Microtus ochrogaster</name>
    <name type="common">Prairie vole</name>
    <dbReference type="NCBI Taxonomy" id="79684"/>
    <lineage>
        <taxon>Eukaryota</taxon>
        <taxon>Metazoa</taxon>
        <taxon>Chordata</taxon>
        <taxon>Craniata</taxon>
        <taxon>Vertebrata</taxon>
        <taxon>Euteleostomi</taxon>
        <taxon>Mammalia</taxon>
        <taxon>Eutheria</taxon>
        <taxon>Euarchontoglires</taxon>
        <taxon>Glires</taxon>
        <taxon>Rodentia</taxon>
        <taxon>Myomorpha</taxon>
        <taxon>Muroidea</taxon>
        <taxon>Cricetidae</taxon>
        <taxon>Arvicolinae</taxon>
        <taxon>Microtus</taxon>
    </lineage>
</organism>
<gene>
    <name evidence="5" type="ORF">LTLLF_205990</name>
</gene>
<feature type="region of interest" description="Disordered" evidence="4">
    <location>
        <begin position="48"/>
        <end position="117"/>
    </location>
</feature>
<name>A0A8J6H141_MICOH</name>
<dbReference type="GO" id="GO:0003677">
    <property type="term" value="F:DNA binding"/>
    <property type="evidence" value="ECO:0007669"/>
    <property type="project" value="UniProtKB-KW"/>
</dbReference>
<keyword evidence="3" id="KW-0539">Nucleus</keyword>
<dbReference type="Proteomes" id="UP000710432">
    <property type="component" value="Unassembled WGS sequence"/>
</dbReference>
<dbReference type="AlphaFoldDB" id="A0A8J6H141"/>
<keyword evidence="1 5" id="KW-0238">DNA-binding</keyword>
<comment type="caution">
    <text evidence="5">The sequence shown here is derived from an EMBL/GenBank/DDBJ whole genome shotgun (WGS) entry which is preliminary data.</text>
</comment>
<evidence type="ECO:0000256" key="4">
    <source>
        <dbReference type="SAM" id="MobiDB-lite"/>
    </source>
</evidence>
<dbReference type="PANTHER" id="PTHR47465:SF6">
    <property type="entry name" value="HOMEOBOX PROTEIN RHOX5"/>
    <property type="match status" value="1"/>
</dbReference>
<dbReference type="PANTHER" id="PTHR47465">
    <property type="entry name" value="MCG113260-RELATED-RELATED"/>
    <property type="match status" value="1"/>
</dbReference>
<evidence type="ECO:0000256" key="1">
    <source>
        <dbReference type="ARBA" id="ARBA00023125"/>
    </source>
</evidence>
<accession>A0A8J6H141</accession>
<evidence type="ECO:0000313" key="5">
    <source>
        <dbReference type="EMBL" id="KAH0520513.1"/>
    </source>
</evidence>
<evidence type="ECO:0000256" key="2">
    <source>
        <dbReference type="ARBA" id="ARBA00023155"/>
    </source>
</evidence>
<keyword evidence="2 5" id="KW-0371">Homeobox</keyword>
<evidence type="ECO:0000256" key="3">
    <source>
        <dbReference type="ARBA" id="ARBA00023242"/>
    </source>
</evidence>
<dbReference type="PROSITE" id="PS51257">
    <property type="entry name" value="PROKAR_LIPOPROTEIN"/>
    <property type="match status" value="1"/>
</dbReference>
<proteinExistence type="predicted"/>
<evidence type="ECO:0000313" key="6">
    <source>
        <dbReference type="Proteomes" id="UP000710432"/>
    </source>
</evidence>
<reference evidence="5" key="1">
    <citation type="submission" date="2020-03" db="EMBL/GenBank/DDBJ databases">
        <title>Studies in the Genomics of Life Span.</title>
        <authorList>
            <person name="Glass D."/>
        </authorList>
    </citation>
    <scope>NUCLEOTIDE SEQUENCE</scope>
    <source>
        <strain evidence="5">LTLLF</strain>
        <tissue evidence="5">Muscle</tissue>
    </source>
</reference>
<protein>
    <submittedName>
        <fullName evidence="5">Homeobox protein Rhox5</fullName>
    </submittedName>
</protein>